<evidence type="ECO:0000256" key="5">
    <source>
        <dbReference type="SAM" id="Phobius"/>
    </source>
</evidence>
<dbReference type="PANTHER" id="PTHR37422:SF22">
    <property type="entry name" value="SLR1515 PROTEIN"/>
    <property type="match status" value="1"/>
</dbReference>
<feature type="domain" description="O-antigen ligase-related" evidence="6">
    <location>
        <begin position="257"/>
        <end position="406"/>
    </location>
</feature>
<dbReference type="InterPro" id="IPR006007">
    <property type="entry name" value="Inorganic_carbon_transpt"/>
</dbReference>
<accession>A0ABW7CAE3</accession>
<feature type="transmembrane region" description="Helical" evidence="5">
    <location>
        <begin position="384"/>
        <end position="410"/>
    </location>
</feature>
<evidence type="ECO:0000313" key="8">
    <source>
        <dbReference type="Proteomes" id="UP001604335"/>
    </source>
</evidence>
<feature type="transmembrane region" description="Helical" evidence="5">
    <location>
        <begin position="250"/>
        <end position="267"/>
    </location>
</feature>
<name>A0ABW7CAE3_9CYAN</name>
<feature type="transmembrane region" description="Helical" evidence="5">
    <location>
        <begin position="225"/>
        <end position="243"/>
    </location>
</feature>
<dbReference type="PANTHER" id="PTHR37422">
    <property type="entry name" value="TEICHURONIC ACID BIOSYNTHESIS PROTEIN TUAE"/>
    <property type="match status" value="1"/>
</dbReference>
<feature type="transmembrane region" description="Helical" evidence="5">
    <location>
        <begin position="56"/>
        <end position="76"/>
    </location>
</feature>
<feature type="transmembrane region" description="Helical" evidence="5">
    <location>
        <begin position="82"/>
        <end position="99"/>
    </location>
</feature>
<dbReference type="InterPro" id="IPR051533">
    <property type="entry name" value="WaaL-like"/>
</dbReference>
<dbReference type="EMBL" id="JAZAQF010000057">
    <property type="protein sequence ID" value="MFG3817832.1"/>
    <property type="molecule type" value="Genomic_DNA"/>
</dbReference>
<gene>
    <name evidence="7" type="ORF">VPK24_09310</name>
</gene>
<feature type="transmembrane region" description="Helical" evidence="5">
    <location>
        <begin position="171"/>
        <end position="189"/>
    </location>
</feature>
<dbReference type="NCBIfam" id="TIGR00947">
    <property type="entry name" value="2A73"/>
    <property type="match status" value="1"/>
</dbReference>
<keyword evidence="8" id="KW-1185">Reference proteome</keyword>
<keyword evidence="4 5" id="KW-0472">Membrane</keyword>
<evidence type="ECO:0000256" key="2">
    <source>
        <dbReference type="ARBA" id="ARBA00022692"/>
    </source>
</evidence>
<evidence type="ECO:0000256" key="4">
    <source>
        <dbReference type="ARBA" id="ARBA00023136"/>
    </source>
</evidence>
<keyword evidence="2 5" id="KW-0812">Transmembrane</keyword>
<organism evidence="7 8">
    <name type="scientific">Limnothrix redekei LRLZ20PSL1</name>
    <dbReference type="NCBI Taxonomy" id="3112953"/>
    <lineage>
        <taxon>Bacteria</taxon>
        <taxon>Bacillati</taxon>
        <taxon>Cyanobacteriota</taxon>
        <taxon>Cyanophyceae</taxon>
        <taxon>Pseudanabaenales</taxon>
        <taxon>Pseudanabaenaceae</taxon>
        <taxon>Limnothrix</taxon>
    </lineage>
</organism>
<evidence type="ECO:0000256" key="3">
    <source>
        <dbReference type="ARBA" id="ARBA00022989"/>
    </source>
</evidence>
<dbReference type="InterPro" id="IPR007016">
    <property type="entry name" value="O-antigen_ligase-rel_domated"/>
</dbReference>
<dbReference type="Pfam" id="PF04932">
    <property type="entry name" value="Wzy_C"/>
    <property type="match status" value="1"/>
</dbReference>
<protein>
    <submittedName>
        <fullName evidence="7">IctB family putative bicarbonate transporter</fullName>
    </submittedName>
</protein>
<feature type="transmembrane region" description="Helical" evidence="5">
    <location>
        <begin position="302"/>
        <end position="321"/>
    </location>
</feature>
<keyword evidence="3 5" id="KW-1133">Transmembrane helix</keyword>
<feature type="transmembrane region" description="Helical" evidence="5">
    <location>
        <begin position="431"/>
        <end position="450"/>
    </location>
</feature>
<feature type="transmembrane region" description="Helical" evidence="5">
    <location>
        <begin position="119"/>
        <end position="138"/>
    </location>
</feature>
<sequence length="495" mass="54275">MLFSTQASPPPPRMTHWDTIGQTLTLSGVALTQWRQTSWLGRWIGALSAWRQSSWLLHWGETLLALLAATVFGLAPFAETDLLGLLLLAAGAFWVLLTVTDRPVAAAEAGDQPGLFTPIHLLVLLYGAIATVAVAFSPVQAAAFVGWTKLILYLVFFCVLARVTRLERGRAIIITVYLLAALATSVYGLRQWIFGADALATWVDPESPLSKTTRVYSYLGNPNLLAGYLEASVPLSVAAILAWKSWIQKILGVVLLGLNGTCLVLTFSRGGWIGLVVELAVLGILLLYWWSVRFTPFWRRWAMPALLGGGTTLMVLAVAALEPLRDRVFSIFAGRGDSSNNFRINVWQAVLQMIQDRPWLGIGPGNVAFNRVYPRYQKPKFSALSAYSVVLEVLVETGVIGFTCFVWLLGMTAYQGGRALNRLRQLQASQGYWLLAALSTMAGMLAHGLVDTVWYRPQVSTLFWLMLALVAGFYQPPTIASAATPDRPNLASEES</sequence>
<reference evidence="8" key="1">
    <citation type="journal article" date="2024" name="Algal Res.">
        <title>Biochemical, toxicological and genomic investigation of a high-biomass producing Limnothrix strain isolated from Italian shallow drinking water reservoir.</title>
        <authorList>
            <person name="Simonazzi M."/>
            <person name="Shishido T.K."/>
            <person name="Delbaje E."/>
            <person name="Wahlsten M."/>
            <person name="Fewer D.P."/>
            <person name="Sivonen K."/>
            <person name="Pezzolesi L."/>
            <person name="Pistocchi R."/>
        </authorList>
    </citation>
    <scope>NUCLEOTIDE SEQUENCE [LARGE SCALE GENOMIC DNA]</scope>
    <source>
        <strain evidence="8">LRLZ20PSL1</strain>
    </source>
</reference>
<comment type="caution">
    <text evidence="7">The sequence shown here is derived from an EMBL/GenBank/DDBJ whole genome shotgun (WGS) entry which is preliminary data.</text>
</comment>
<dbReference type="Proteomes" id="UP001604335">
    <property type="component" value="Unassembled WGS sequence"/>
</dbReference>
<feature type="transmembrane region" description="Helical" evidence="5">
    <location>
        <begin position="462"/>
        <end position="483"/>
    </location>
</feature>
<evidence type="ECO:0000259" key="6">
    <source>
        <dbReference type="Pfam" id="PF04932"/>
    </source>
</evidence>
<evidence type="ECO:0000313" key="7">
    <source>
        <dbReference type="EMBL" id="MFG3817832.1"/>
    </source>
</evidence>
<feature type="transmembrane region" description="Helical" evidence="5">
    <location>
        <begin position="273"/>
        <end position="290"/>
    </location>
</feature>
<comment type="subcellular location">
    <subcellularLocation>
        <location evidence="1">Membrane</location>
        <topology evidence="1">Multi-pass membrane protein</topology>
    </subcellularLocation>
</comment>
<evidence type="ECO:0000256" key="1">
    <source>
        <dbReference type="ARBA" id="ARBA00004141"/>
    </source>
</evidence>
<feature type="transmembrane region" description="Helical" evidence="5">
    <location>
        <begin position="144"/>
        <end position="164"/>
    </location>
</feature>
<proteinExistence type="predicted"/>